<dbReference type="EMBL" id="CP113520">
    <property type="protein sequence ID" value="WAJ30452.1"/>
    <property type="molecule type" value="Genomic_DNA"/>
</dbReference>
<dbReference type="Proteomes" id="UP001163223">
    <property type="component" value="Chromosome"/>
</dbReference>
<organism evidence="1 2">
    <name type="scientific">Antarcticirhabdus aurantiaca</name>
    <dbReference type="NCBI Taxonomy" id="2606717"/>
    <lineage>
        <taxon>Bacteria</taxon>
        <taxon>Pseudomonadati</taxon>
        <taxon>Pseudomonadota</taxon>
        <taxon>Alphaproteobacteria</taxon>
        <taxon>Hyphomicrobiales</taxon>
        <taxon>Aurantimonadaceae</taxon>
        <taxon>Antarcticirhabdus</taxon>
    </lineage>
</organism>
<gene>
    <name evidence="1" type="ORF">OXU80_09720</name>
</gene>
<evidence type="ECO:0000313" key="2">
    <source>
        <dbReference type="Proteomes" id="UP001163223"/>
    </source>
</evidence>
<reference evidence="1" key="1">
    <citation type="submission" date="2022-11" db="EMBL/GenBank/DDBJ databases">
        <title>beta-Carotene-producing bacterium, Jeongeuplla avenae sp. nov., alleviates the salt stress of Arabidopsis seedlings.</title>
        <authorList>
            <person name="Jiang L."/>
            <person name="Lee J."/>
        </authorList>
    </citation>
    <scope>NUCLEOTIDE SEQUENCE</scope>
    <source>
        <strain evidence="1">DY_R2A_6</strain>
    </source>
</reference>
<proteinExistence type="predicted"/>
<protein>
    <submittedName>
        <fullName evidence="1">PIN domain-containing protein</fullName>
    </submittedName>
</protein>
<keyword evidence="2" id="KW-1185">Reference proteome</keyword>
<name>A0ACD4NUI7_9HYPH</name>
<evidence type="ECO:0000313" key="1">
    <source>
        <dbReference type="EMBL" id="WAJ30452.1"/>
    </source>
</evidence>
<accession>A0ACD4NUI7</accession>
<sequence>MILIDTSAWIEHFNGRGTPAAERVRRALDDEQVIVGDLVMVELLQGVRFDKEVARILVDIKALRRESLCGAAIGLLAAANYRGLRRRGITIRSTIDVIIATWCIENGAAIIHNDRDMAVMEAQLGLRAYA</sequence>